<sequence length="371" mass="41760">MGARNSKRGATESPTAQKKKFQSPGSYEFKPTYNLKKNLDRDIPEEEFKAIEWHDTINGALSYGTTEEAFKDSNKAKNRYQVVVPYDHCRVKLQSADTEGSDYINASYIKGEDNSYIAAQGPLPETTADFWKMVWDDDVSVLLMLTKTNENGRKKCHQYYPEKEDGDDGIEYGDIKIELASMHEDSKAAVITRKYTLTHKPTSAKRTVVHYQYLGWPDHGVPENTAGIRGLIQSIEEQIAESHSTGPILVHCSAGIGRTGTFMTIHIHIQQLRKHMQSSPDQPFQFEIYNTVKELRKQRTGMVQQPEQYRFCYEAILDESKKLGYVPPDKNWKAPTTAAGEEQVANTNTSNSPSSSVAALSEADSTTEKTT</sequence>
<dbReference type="PANTHER" id="PTHR19134">
    <property type="entry name" value="RECEPTOR-TYPE TYROSINE-PROTEIN PHOSPHATASE"/>
    <property type="match status" value="1"/>
</dbReference>
<keyword evidence="3" id="KW-0963">Cytoplasm</keyword>
<organism evidence="10 11">
    <name type="scientific">Planoprotostelium fungivorum</name>
    <dbReference type="NCBI Taxonomy" id="1890364"/>
    <lineage>
        <taxon>Eukaryota</taxon>
        <taxon>Amoebozoa</taxon>
        <taxon>Evosea</taxon>
        <taxon>Variosea</taxon>
        <taxon>Cavosteliida</taxon>
        <taxon>Cavosteliaceae</taxon>
        <taxon>Planoprotostelium</taxon>
    </lineage>
</organism>
<dbReference type="EC" id="3.1.3.48" evidence="2"/>
<keyword evidence="11" id="KW-1185">Reference proteome</keyword>
<evidence type="ECO:0000256" key="4">
    <source>
        <dbReference type="ARBA" id="ARBA00022553"/>
    </source>
</evidence>
<evidence type="ECO:0000313" key="10">
    <source>
        <dbReference type="EMBL" id="PRP85959.1"/>
    </source>
</evidence>
<dbReference type="PROSITE" id="PS50055">
    <property type="entry name" value="TYR_PHOSPHATASE_PTP"/>
    <property type="match status" value="1"/>
</dbReference>
<dbReference type="InterPro" id="IPR003595">
    <property type="entry name" value="Tyr_Pase_cat"/>
</dbReference>
<feature type="region of interest" description="Disordered" evidence="7">
    <location>
        <begin position="326"/>
        <end position="371"/>
    </location>
</feature>
<feature type="domain" description="Tyrosine specific protein phosphatases" evidence="9">
    <location>
        <begin position="229"/>
        <end position="310"/>
    </location>
</feature>
<feature type="region of interest" description="Disordered" evidence="7">
    <location>
        <begin position="1"/>
        <end position="28"/>
    </location>
</feature>
<dbReference type="PANTHER" id="PTHR19134:SF449">
    <property type="entry name" value="TYROSINE-PROTEIN PHOSPHATASE 1"/>
    <property type="match status" value="1"/>
</dbReference>
<dbReference type="PROSITE" id="PS50056">
    <property type="entry name" value="TYR_PHOSPHATASE_2"/>
    <property type="match status" value="1"/>
</dbReference>
<dbReference type="PRINTS" id="PR00700">
    <property type="entry name" value="PRTYPHPHTASE"/>
</dbReference>
<evidence type="ECO:0000256" key="7">
    <source>
        <dbReference type="SAM" id="MobiDB-lite"/>
    </source>
</evidence>
<evidence type="ECO:0000259" key="9">
    <source>
        <dbReference type="PROSITE" id="PS50056"/>
    </source>
</evidence>
<dbReference type="Pfam" id="PF00102">
    <property type="entry name" value="Y_phosphatase"/>
    <property type="match status" value="1"/>
</dbReference>
<dbReference type="SMART" id="SM00194">
    <property type="entry name" value="PTPc"/>
    <property type="match status" value="1"/>
</dbReference>
<dbReference type="OrthoDB" id="165498at2759"/>
<keyword evidence="4" id="KW-0597">Phosphoprotein</keyword>
<dbReference type="InterPro" id="IPR016130">
    <property type="entry name" value="Tyr_Pase_AS"/>
</dbReference>
<dbReference type="InParanoid" id="A0A2P6NPS8"/>
<dbReference type="AlphaFoldDB" id="A0A2P6NPS8"/>
<dbReference type="InterPro" id="IPR000387">
    <property type="entry name" value="Tyr_Pase_dom"/>
</dbReference>
<comment type="caution">
    <text evidence="10">The sequence shown here is derived from an EMBL/GenBank/DDBJ whole genome shotgun (WGS) entry which is preliminary data.</text>
</comment>
<dbReference type="EMBL" id="MDYQ01000037">
    <property type="protein sequence ID" value="PRP85959.1"/>
    <property type="molecule type" value="Genomic_DNA"/>
</dbReference>
<comment type="subcellular location">
    <subcellularLocation>
        <location evidence="1">Cytoplasm</location>
    </subcellularLocation>
</comment>
<evidence type="ECO:0000259" key="8">
    <source>
        <dbReference type="PROSITE" id="PS50055"/>
    </source>
</evidence>
<dbReference type="InterPro" id="IPR029021">
    <property type="entry name" value="Prot-tyrosine_phosphatase-like"/>
</dbReference>
<name>A0A2P6NPS8_9EUKA</name>
<evidence type="ECO:0000256" key="2">
    <source>
        <dbReference type="ARBA" id="ARBA00013064"/>
    </source>
</evidence>
<dbReference type="FunFam" id="3.90.190.10:FF:000045">
    <property type="entry name" value="Tyrosine-protein phosphatase non-receptor type 12"/>
    <property type="match status" value="1"/>
</dbReference>
<dbReference type="InterPro" id="IPR050348">
    <property type="entry name" value="Protein-Tyr_Phosphatase"/>
</dbReference>
<dbReference type="InterPro" id="IPR000242">
    <property type="entry name" value="PTP_cat"/>
</dbReference>
<evidence type="ECO:0000256" key="5">
    <source>
        <dbReference type="ARBA" id="ARBA00022801"/>
    </source>
</evidence>
<feature type="domain" description="Tyrosine-protein phosphatase" evidence="8">
    <location>
        <begin position="44"/>
        <end position="319"/>
    </location>
</feature>
<dbReference type="PROSITE" id="PS00383">
    <property type="entry name" value="TYR_PHOSPHATASE_1"/>
    <property type="match status" value="1"/>
</dbReference>
<evidence type="ECO:0000256" key="1">
    <source>
        <dbReference type="ARBA" id="ARBA00004496"/>
    </source>
</evidence>
<evidence type="ECO:0000313" key="11">
    <source>
        <dbReference type="Proteomes" id="UP000241769"/>
    </source>
</evidence>
<evidence type="ECO:0000256" key="6">
    <source>
        <dbReference type="ARBA" id="ARBA00022912"/>
    </source>
</evidence>
<dbReference type="CDD" id="cd00047">
    <property type="entry name" value="PTPc"/>
    <property type="match status" value="1"/>
</dbReference>
<reference evidence="10 11" key="1">
    <citation type="journal article" date="2018" name="Genome Biol. Evol.">
        <title>Multiple Roots of Fruiting Body Formation in Amoebozoa.</title>
        <authorList>
            <person name="Hillmann F."/>
            <person name="Forbes G."/>
            <person name="Novohradska S."/>
            <person name="Ferling I."/>
            <person name="Riege K."/>
            <person name="Groth M."/>
            <person name="Westermann M."/>
            <person name="Marz M."/>
            <person name="Spaller T."/>
            <person name="Winckler T."/>
            <person name="Schaap P."/>
            <person name="Glockner G."/>
        </authorList>
    </citation>
    <scope>NUCLEOTIDE SEQUENCE [LARGE SCALE GENOMIC DNA]</scope>
    <source>
        <strain evidence="10 11">Jena</strain>
    </source>
</reference>
<accession>A0A2P6NPS8</accession>
<dbReference type="STRING" id="1890364.A0A2P6NPS8"/>
<protein>
    <recommendedName>
        <fullName evidence="2">protein-tyrosine-phosphatase</fullName>
        <ecNumber evidence="2">3.1.3.48</ecNumber>
    </recommendedName>
</protein>
<dbReference type="SUPFAM" id="SSF52799">
    <property type="entry name" value="(Phosphotyrosine protein) phosphatases II"/>
    <property type="match status" value="1"/>
</dbReference>
<evidence type="ECO:0000256" key="3">
    <source>
        <dbReference type="ARBA" id="ARBA00022490"/>
    </source>
</evidence>
<dbReference type="GO" id="GO:0004725">
    <property type="term" value="F:protein tyrosine phosphatase activity"/>
    <property type="evidence" value="ECO:0007669"/>
    <property type="project" value="UniProtKB-EC"/>
</dbReference>
<proteinExistence type="predicted"/>
<dbReference type="GO" id="GO:0005737">
    <property type="term" value="C:cytoplasm"/>
    <property type="evidence" value="ECO:0007669"/>
    <property type="project" value="UniProtKB-SubCell"/>
</dbReference>
<keyword evidence="10" id="KW-0675">Receptor</keyword>
<dbReference type="Proteomes" id="UP000241769">
    <property type="component" value="Unassembled WGS sequence"/>
</dbReference>
<feature type="compositionally biased region" description="Low complexity" evidence="7">
    <location>
        <begin position="344"/>
        <end position="361"/>
    </location>
</feature>
<keyword evidence="6" id="KW-0904">Protein phosphatase</keyword>
<dbReference type="SMART" id="SM00404">
    <property type="entry name" value="PTPc_motif"/>
    <property type="match status" value="1"/>
</dbReference>
<gene>
    <name evidence="10" type="ORF">PROFUN_06081</name>
</gene>
<keyword evidence="5" id="KW-0378">Hydrolase</keyword>
<dbReference type="Gene3D" id="3.90.190.10">
    <property type="entry name" value="Protein tyrosine phosphatase superfamily"/>
    <property type="match status" value="1"/>
</dbReference>